<dbReference type="SUPFAM" id="SSF54211">
    <property type="entry name" value="Ribosomal protein S5 domain 2-like"/>
    <property type="match status" value="2"/>
</dbReference>
<feature type="region of interest" description="Disordered" evidence="9">
    <location>
        <begin position="713"/>
        <end position="771"/>
    </location>
</feature>
<comment type="similarity">
    <text evidence="1 8">Belongs to the polyribonucleotide nucleotidyltransferase family.</text>
</comment>
<evidence type="ECO:0000256" key="1">
    <source>
        <dbReference type="ARBA" id="ARBA00007404"/>
    </source>
</evidence>
<dbReference type="Gene3D" id="3.30.230.70">
    <property type="entry name" value="GHMP Kinase, N-terminal domain"/>
    <property type="match status" value="2"/>
</dbReference>
<dbReference type="Gene3D" id="2.40.50.140">
    <property type="entry name" value="Nucleic acid-binding proteins"/>
    <property type="match status" value="1"/>
</dbReference>
<gene>
    <name evidence="8" type="primary">pnp</name>
    <name evidence="11" type="ORF">HMPREF9151_00882</name>
</gene>
<dbReference type="Pfam" id="PF03726">
    <property type="entry name" value="PNPase"/>
    <property type="match status" value="1"/>
</dbReference>
<dbReference type="FunFam" id="3.30.230.70:FF:000001">
    <property type="entry name" value="Polyribonucleotide nucleotidyltransferase"/>
    <property type="match status" value="1"/>
</dbReference>
<dbReference type="EMBL" id="AMEP01000061">
    <property type="protein sequence ID" value="EKY01991.1"/>
    <property type="molecule type" value="Genomic_DNA"/>
</dbReference>
<dbReference type="Gene3D" id="3.30.1370.10">
    <property type="entry name" value="K Homology domain, type 1"/>
    <property type="match status" value="1"/>
</dbReference>
<dbReference type="GO" id="GO:0003723">
    <property type="term" value="F:RNA binding"/>
    <property type="evidence" value="ECO:0007669"/>
    <property type="project" value="UniProtKB-UniRule"/>
</dbReference>
<dbReference type="Pfam" id="PF03725">
    <property type="entry name" value="RNase_PH_C"/>
    <property type="match status" value="1"/>
</dbReference>
<dbReference type="GO" id="GO:0006396">
    <property type="term" value="P:RNA processing"/>
    <property type="evidence" value="ECO:0007669"/>
    <property type="project" value="InterPro"/>
</dbReference>
<dbReference type="InterPro" id="IPR004087">
    <property type="entry name" value="KH_dom"/>
</dbReference>
<feature type="domain" description="S1 motif" evidence="10">
    <location>
        <begin position="635"/>
        <end position="705"/>
    </location>
</feature>
<evidence type="ECO:0000256" key="9">
    <source>
        <dbReference type="SAM" id="MobiDB-lite"/>
    </source>
</evidence>
<keyword evidence="7 8" id="KW-0694">RNA-binding</keyword>
<evidence type="ECO:0000256" key="5">
    <source>
        <dbReference type="ARBA" id="ARBA00022723"/>
    </source>
</evidence>
<comment type="subcellular location">
    <subcellularLocation>
        <location evidence="8">Cytoplasm</location>
    </subcellularLocation>
</comment>
<dbReference type="InterPro" id="IPR015848">
    <property type="entry name" value="PNPase_PH_RNA-bd_bac/org-type"/>
</dbReference>
<dbReference type="PIRSF" id="PIRSF005499">
    <property type="entry name" value="PNPase"/>
    <property type="match status" value="1"/>
</dbReference>
<dbReference type="AlphaFoldDB" id="L1NF84"/>
<dbReference type="PANTHER" id="PTHR11252">
    <property type="entry name" value="POLYRIBONUCLEOTIDE NUCLEOTIDYLTRANSFERASE"/>
    <property type="match status" value="1"/>
</dbReference>
<evidence type="ECO:0000256" key="6">
    <source>
        <dbReference type="ARBA" id="ARBA00022842"/>
    </source>
</evidence>
<dbReference type="STRING" id="1127699.HMPREF9151_00882"/>
<dbReference type="GO" id="GO:0005829">
    <property type="term" value="C:cytosol"/>
    <property type="evidence" value="ECO:0007669"/>
    <property type="project" value="TreeGrafter"/>
</dbReference>
<dbReference type="EC" id="2.7.7.8" evidence="8"/>
<dbReference type="PROSITE" id="PS50126">
    <property type="entry name" value="S1"/>
    <property type="match status" value="1"/>
</dbReference>
<dbReference type="SUPFAM" id="SSF54791">
    <property type="entry name" value="Eukaryotic type KH-domain (KH-domain type I)"/>
    <property type="match status" value="1"/>
</dbReference>
<dbReference type="RefSeq" id="WP_009162099.1">
    <property type="nucleotide sequence ID" value="NZ_KB290984.1"/>
</dbReference>
<dbReference type="InterPro" id="IPR036345">
    <property type="entry name" value="ExoRNase_PH_dom2_sf"/>
</dbReference>
<dbReference type="PATRIC" id="fig|1127699.3.peg.813"/>
<dbReference type="CDD" id="cd11364">
    <property type="entry name" value="RNase_PH_PNPase_2"/>
    <property type="match status" value="1"/>
</dbReference>
<dbReference type="HAMAP" id="MF_01595">
    <property type="entry name" value="PNPase"/>
    <property type="match status" value="1"/>
</dbReference>
<dbReference type="InterPro" id="IPR004088">
    <property type="entry name" value="KH_dom_type_1"/>
</dbReference>
<keyword evidence="3 8" id="KW-0808">Transferase</keyword>
<dbReference type="Pfam" id="PF00575">
    <property type="entry name" value="S1"/>
    <property type="match status" value="1"/>
</dbReference>
<keyword evidence="2 8" id="KW-0963">Cytoplasm</keyword>
<organism evidence="11 12">
    <name type="scientific">Hoylesella saccharolytica F0055</name>
    <dbReference type="NCBI Taxonomy" id="1127699"/>
    <lineage>
        <taxon>Bacteria</taxon>
        <taxon>Pseudomonadati</taxon>
        <taxon>Bacteroidota</taxon>
        <taxon>Bacteroidia</taxon>
        <taxon>Bacteroidales</taxon>
        <taxon>Prevotellaceae</taxon>
        <taxon>Hoylesella</taxon>
    </lineage>
</organism>
<sequence length="771" mass="85949">MNVITKTISLPDGRTISIETGKVAKQADGSAVVRMGNTVLLATVCAAKDAVPGTDFMPLQVDYREQYAAAGRFPGGFTKREGKSGDNEILTSRLVDRVLRPLFPSNYHAEVFVNVMLLSADGVDQPDALAGFAASTAMACSDIPFDFYISEVRVARVNGTYVVNPTFEQMKEADMDIMVGATKDNIMMVEGEMDEVTEQDLIEALKVAHAAIKPMCEMQEQLAKELGKDVKREYDHEVNDEDLRKQMNDELYQLVYDVTKQALPKQERHDAFDKIVADFLEKYDAAHADTLSTEELEEKHAMAVRYYDDVLRDAMRRCILDEGKRLDGRKTDEIRPIWCEISPLPMPHGSSIFTRGETQSLTTCTLGTKMDEKMVDDVLDKSYMRFLLHYNFPPFCTGEAKAQRGVGRREIGHGHLAWRGLKGQIPEDYPYTVRVVSQILESNGSSSMATVCAGTLALMDAGVPMKKPVSGIAMGLIKNPGEDKYAILSDILGDEDHLGDMDFKTTGTKDGLTATQMDIKCDGLSFEILEKALMQAKAGREHILGKLTETIAEPRAELKPQVPRIVQIEIPKEFIGAVIGPGGKIIQQMQEDTGATITIDEIDGKGKVQVSAPDKASIDAALSKIRAIVAVPEVGEIYEGTVRSVMPYGCFVEIMPGKDGLLHISEIDWKRLETVEEAGIKEGDKMQVKLLDIDPKTGKYKLSRRVLLEKPEGYVERERRPRGERGERRPRPERGERREGHREHNDNHNQDFHDPLAQHEPKDFNDSLDRD</sequence>
<dbReference type="NCBIfam" id="TIGR03591">
    <property type="entry name" value="polynuc_phos"/>
    <property type="match status" value="1"/>
</dbReference>
<dbReference type="InterPro" id="IPR001247">
    <property type="entry name" value="ExoRNase_PH_dom1"/>
</dbReference>
<dbReference type="InterPro" id="IPR036612">
    <property type="entry name" value="KH_dom_type_1_sf"/>
</dbReference>
<comment type="function">
    <text evidence="8">Involved in mRNA degradation. Catalyzes the phosphorolysis of single-stranded polyribonucleotides processively in the 3'- to 5'-direction.</text>
</comment>
<dbReference type="InterPro" id="IPR012162">
    <property type="entry name" value="PNPase"/>
</dbReference>
<dbReference type="InterPro" id="IPR036456">
    <property type="entry name" value="PNPase_PH_RNA-bd_sf"/>
</dbReference>
<keyword evidence="4 8" id="KW-0548">Nucleotidyltransferase</keyword>
<evidence type="ECO:0000256" key="7">
    <source>
        <dbReference type="ARBA" id="ARBA00022884"/>
    </source>
</evidence>
<keyword evidence="12" id="KW-1185">Reference proteome</keyword>
<dbReference type="InterPro" id="IPR003029">
    <property type="entry name" value="S1_domain"/>
</dbReference>
<dbReference type="NCBIfam" id="NF008805">
    <property type="entry name" value="PRK11824.1"/>
    <property type="match status" value="1"/>
</dbReference>
<evidence type="ECO:0000313" key="11">
    <source>
        <dbReference type="EMBL" id="EKY01991.1"/>
    </source>
</evidence>
<evidence type="ECO:0000313" key="12">
    <source>
        <dbReference type="Proteomes" id="UP000010433"/>
    </source>
</evidence>
<dbReference type="PANTHER" id="PTHR11252:SF0">
    <property type="entry name" value="POLYRIBONUCLEOTIDE NUCLEOTIDYLTRANSFERASE 1, MITOCHONDRIAL"/>
    <property type="match status" value="1"/>
</dbReference>
<dbReference type="Pfam" id="PF00013">
    <property type="entry name" value="KH_1"/>
    <property type="match status" value="1"/>
</dbReference>
<evidence type="ECO:0000259" key="10">
    <source>
        <dbReference type="PROSITE" id="PS50126"/>
    </source>
</evidence>
<dbReference type="InterPro" id="IPR015847">
    <property type="entry name" value="ExoRNase_PH_dom2"/>
</dbReference>
<dbReference type="GO" id="GO:0004654">
    <property type="term" value="F:polyribonucleotide nucleotidyltransferase activity"/>
    <property type="evidence" value="ECO:0007669"/>
    <property type="project" value="UniProtKB-UniRule"/>
</dbReference>
<name>L1NF84_9BACT</name>
<evidence type="ECO:0000256" key="2">
    <source>
        <dbReference type="ARBA" id="ARBA00022490"/>
    </source>
</evidence>
<keyword evidence="5 8" id="KW-0479">Metal-binding</keyword>
<dbReference type="HOGENOM" id="CLU_004217_2_2_10"/>
<dbReference type="GO" id="GO:0006402">
    <property type="term" value="P:mRNA catabolic process"/>
    <property type="evidence" value="ECO:0007669"/>
    <property type="project" value="UniProtKB-UniRule"/>
</dbReference>
<accession>L1NF84</accession>
<feature type="binding site" evidence="8">
    <location>
        <position position="496"/>
    </location>
    <ligand>
        <name>Mg(2+)</name>
        <dbReference type="ChEBI" id="CHEBI:18420"/>
    </ligand>
</feature>
<dbReference type="SUPFAM" id="SSF50249">
    <property type="entry name" value="Nucleic acid-binding proteins"/>
    <property type="match status" value="1"/>
</dbReference>
<dbReference type="PROSITE" id="PS50084">
    <property type="entry name" value="KH_TYPE_1"/>
    <property type="match status" value="1"/>
</dbReference>
<dbReference type="SUPFAM" id="SSF55666">
    <property type="entry name" value="Ribonuclease PH domain 2-like"/>
    <property type="match status" value="2"/>
</dbReference>
<dbReference type="SUPFAM" id="SSF46915">
    <property type="entry name" value="Polynucleotide phosphorylase/guanosine pentaphosphate synthase (PNPase/GPSI), domain 3"/>
    <property type="match status" value="1"/>
</dbReference>
<dbReference type="OrthoDB" id="9804305at2"/>
<dbReference type="Pfam" id="PF01138">
    <property type="entry name" value="RNase_PH"/>
    <property type="match status" value="2"/>
</dbReference>
<dbReference type="InterPro" id="IPR020568">
    <property type="entry name" value="Ribosomal_Su5_D2-typ_SF"/>
</dbReference>
<dbReference type="CDD" id="cd11363">
    <property type="entry name" value="RNase_PH_PNPase_1"/>
    <property type="match status" value="1"/>
</dbReference>
<comment type="caution">
    <text evidence="11">The sequence shown here is derived from an EMBL/GenBank/DDBJ whole genome shotgun (WGS) entry which is preliminary data.</text>
</comment>
<evidence type="ECO:0000256" key="4">
    <source>
        <dbReference type="ARBA" id="ARBA00022695"/>
    </source>
</evidence>
<dbReference type="GO" id="GO:0000175">
    <property type="term" value="F:3'-5'-RNA exonuclease activity"/>
    <property type="evidence" value="ECO:0007669"/>
    <property type="project" value="TreeGrafter"/>
</dbReference>
<dbReference type="CDD" id="cd04472">
    <property type="entry name" value="S1_PNPase"/>
    <property type="match status" value="1"/>
</dbReference>
<dbReference type="FunFam" id="2.40.50.140:FF:000178">
    <property type="entry name" value="Polyribonucleotide nucleotidyltransferase"/>
    <property type="match status" value="1"/>
</dbReference>
<dbReference type="SMART" id="SM00322">
    <property type="entry name" value="KH"/>
    <property type="match status" value="1"/>
</dbReference>
<reference evidence="11 12" key="1">
    <citation type="submission" date="2012-05" db="EMBL/GenBank/DDBJ databases">
        <authorList>
            <person name="Weinstock G."/>
            <person name="Sodergren E."/>
            <person name="Lobos E.A."/>
            <person name="Fulton L."/>
            <person name="Fulton R."/>
            <person name="Courtney L."/>
            <person name="Fronick C."/>
            <person name="O'Laughlin M."/>
            <person name="Godfrey J."/>
            <person name="Wilson R.M."/>
            <person name="Miner T."/>
            <person name="Farmer C."/>
            <person name="Delehaunty K."/>
            <person name="Cordes M."/>
            <person name="Minx P."/>
            <person name="Tomlinson C."/>
            <person name="Chen J."/>
            <person name="Wollam A."/>
            <person name="Pepin K.H."/>
            <person name="Bhonagiri V."/>
            <person name="Zhang X."/>
            <person name="Suruliraj S."/>
            <person name="Warren W."/>
            <person name="Mitreva M."/>
            <person name="Mardis E.R."/>
            <person name="Wilson R.K."/>
        </authorList>
    </citation>
    <scope>NUCLEOTIDE SEQUENCE [LARGE SCALE GENOMIC DNA]</scope>
    <source>
        <strain evidence="11 12">F0055</strain>
    </source>
</reference>
<dbReference type="FunFam" id="3.30.1370.10:FF:000001">
    <property type="entry name" value="Polyribonucleotide nucleotidyltransferase"/>
    <property type="match status" value="1"/>
</dbReference>
<evidence type="ECO:0000256" key="3">
    <source>
        <dbReference type="ARBA" id="ARBA00022679"/>
    </source>
</evidence>
<proteinExistence type="inferred from homology"/>
<comment type="cofactor">
    <cofactor evidence="8">
        <name>Mg(2+)</name>
        <dbReference type="ChEBI" id="CHEBI:18420"/>
    </cofactor>
</comment>
<dbReference type="SMART" id="SM00316">
    <property type="entry name" value="S1"/>
    <property type="match status" value="1"/>
</dbReference>
<dbReference type="Proteomes" id="UP000010433">
    <property type="component" value="Unassembled WGS sequence"/>
</dbReference>
<evidence type="ECO:0000256" key="8">
    <source>
        <dbReference type="HAMAP-Rule" id="MF_01595"/>
    </source>
</evidence>
<protein>
    <recommendedName>
        <fullName evidence="8">Polyribonucleotide nucleotidyltransferase</fullName>
        <ecNumber evidence="8">2.7.7.8</ecNumber>
    </recommendedName>
    <alternativeName>
        <fullName evidence="8">Polynucleotide phosphorylase</fullName>
        <shortName evidence="8">PNPase</shortName>
    </alternativeName>
</protein>
<comment type="catalytic activity">
    <reaction evidence="8">
        <text>RNA(n+1) + phosphate = RNA(n) + a ribonucleoside 5'-diphosphate</text>
        <dbReference type="Rhea" id="RHEA:22096"/>
        <dbReference type="Rhea" id="RHEA-COMP:14527"/>
        <dbReference type="Rhea" id="RHEA-COMP:17342"/>
        <dbReference type="ChEBI" id="CHEBI:43474"/>
        <dbReference type="ChEBI" id="CHEBI:57930"/>
        <dbReference type="ChEBI" id="CHEBI:140395"/>
        <dbReference type="EC" id="2.7.7.8"/>
    </reaction>
</comment>
<dbReference type="InterPro" id="IPR012340">
    <property type="entry name" value="NA-bd_OB-fold"/>
</dbReference>
<feature type="binding site" evidence="8">
    <location>
        <position position="502"/>
    </location>
    <ligand>
        <name>Mg(2+)</name>
        <dbReference type="ChEBI" id="CHEBI:18420"/>
    </ligand>
</feature>
<dbReference type="CDD" id="cd02393">
    <property type="entry name" value="KH-I_PNPase"/>
    <property type="match status" value="1"/>
</dbReference>
<dbReference type="GO" id="GO:0000287">
    <property type="term" value="F:magnesium ion binding"/>
    <property type="evidence" value="ECO:0007669"/>
    <property type="project" value="UniProtKB-UniRule"/>
</dbReference>
<dbReference type="InterPro" id="IPR027408">
    <property type="entry name" value="PNPase/RNase_PH_dom_sf"/>
</dbReference>
<keyword evidence="6 8" id="KW-0460">Magnesium</keyword>